<organism evidence="3 4">
    <name type="scientific">Myodes glareolus</name>
    <name type="common">Bank vole</name>
    <name type="synonym">Clethrionomys glareolus</name>
    <dbReference type="NCBI Taxonomy" id="447135"/>
    <lineage>
        <taxon>Eukaryota</taxon>
        <taxon>Metazoa</taxon>
        <taxon>Chordata</taxon>
        <taxon>Craniata</taxon>
        <taxon>Vertebrata</taxon>
        <taxon>Euteleostomi</taxon>
        <taxon>Mammalia</taxon>
        <taxon>Eutheria</taxon>
        <taxon>Euarchontoglires</taxon>
        <taxon>Glires</taxon>
        <taxon>Rodentia</taxon>
        <taxon>Myomorpha</taxon>
        <taxon>Muroidea</taxon>
        <taxon>Cricetidae</taxon>
        <taxon>Arvicolinae</taxon>
        <taxon>Myodes</taxon>
    </lineage>
</organism>
<dbReference type="CDD" id="cd10207">
    <property type="entry name" value="ASKHA_NBD_Arp10"/>
    <property type="match status" value="1"/>
</dbReference>
<dbReference type="SMART" id="SM00268">
    <property type="entry name" value="ACTIN"/>
    <property type="match status" value="1"/>
</dbReference>
<keyword evidence="4" id="KW-1185">Reference proteome</keyword>
<comment type="similarity">
    <text evidence="1">Belongs to the actin family.</text>
</comment>
<proteinExistence type="inferred from homology"/>
<reference evidence="3 4" key="1">
    <citation type="journal article" date="2023" name="bioRxiv">
        <title>Conserved and derived expression patterns and positive selection on dental genes reveal complex evolutionary context of ever-growing rodent molars.</title>
        <authorList>
            <person name="Calamari Z.T."/>
            <person name="Song A."/>
            <person name="Cohen E."/>
            <person name="Akter M."/>
            <person name="Roy R.D."/>
            <person name="Hallikas O."/>
            <person name="Christensen M.M."/>
            <person name="Li P."/>
            <person name="Marangoni P."/>
            <person name="Jernvall J."/>
            <person name="Klein O.D."/>
        </authorList>
    </citation>
    <scope>NUCLEOTIDE SEQUENCE [LARGE SCALE GENOMIC DNA]</scope>
    <source>
        <strain evidence="3">V071</strain>
    </source>
</reference>
<protein>
    <recommendedName>
        <fullName evidence="5">Actin related protein 10</fullName>
    </recommendedName>
</protein>
<evidence type="ECO:0000256" key="2">
    <source>
        <dbReference type="SAM" id="MobiDB-lite"/>
    </source>
</evidence>
<dbReference type="AlphaFoldDB" id="A0AAW0K9B6"/>
<dbReference type="Pfam" id="PF00022">
    <property type="entry name" value="Actin"/>
    <property type="match status" value="1"/>
</dbReference>
<evidence type="ECO:0000313" key="4">
    <source>
        <dbReference type="Proteomes" id="UP001488838"/>
    </source>
</evidence>
<sequence>PWIEKRLAGRAGAPGGWAGGPERLRPLRSPARLTASASAPSPNLQTGASGFFLASSGPHLREGPAPPPRRVYPLGQLTASRLLRCLRDAALRGPRERRREDGGRHRPGRSLHQPIKVVQYNINTEELYSYLKEFIHILYFRHLLVNPRDRRVVVIESVPSVLLAPSHLMALLTLGINSAMVLDCGYRESLVLPIYEGIPVLNCWGALPLGGKALHKELETQLLEQCTVDTGAAKGQSLPSVMGNTPFKSVRTCFVSDLKRGLQIQAAKFNIDGNTERPPPPPNVDYPLDGEKILHVLGSIRDSVVEILFEQDNEEKSVATLILDSLLQCPIDTRKQLAENLVIIGGTSMLPGFLHRLLAEIRYLVERPKYKKTLGAKTFRIHTPPAKANCVAWLGGAVFGALQDILGSRSVSKEYYNQTGRIPDWCSLNNPPLEMMFDVGKTQPPLMKRAFSTEK</sequence>
<dbReference type="EMBL" id="JBBHLL010000001">
    <property type="protein sequence ID" value="KAK7835925.1"/>
    <property type="molecule type" value="Genomic_DNA"/>
</dbReference>
<name>A0AAW0K9B6_MYOGA</name>
<dbReference type="InterPro" id="IPR004000">
    <property type="entry name" value="Actin"/>
</dbReference>
<feature type="region of interest" description="Disordered" evidence="2">
    <location>
        <begin position="1"/>
        <end position="50"/>
    </location>
</feature>
<gene>
    <name evidence="3" type="ORF">U0070_004016</name>
</gene>
<feature type="non-terminal residue" evidence="3">
    <location>
        <position position="1"/>
    </location>
</feature>
<comment type="caution">
    <text evidence="3">The sequence shown here is derived from an EMBL/GenBank/DDBJ whole genome shotgun (WGS) entry which is preliminary data.</text>
</comment>
<dbReference type="Proteomes" id="UP001488838">
    <property type="component" value="Unassembled WGS sequence"/>
</dbReference>
<accession>A0AAW0K9B6</accession>
<evidence type="ECO:0000313" key="3">
    <source>
        <dbReference type="EMBL" id="KAK7835925.1"/>
    </source>
</evidence>
<feature type="compositionally biased region" description="Polar residues" evidence="2">
    <location>
        <begin position="35"/>
        <end position="48"/>
    </location>
</feature>
<evidence type="ECO:0000256" key="1">
    <source>
        <dbReference type="RuleBase" id="RU000487"/>
    </source>
</evidence>
<dbReference type="Gene3D" id="3.30.420.40">
    <property type="match status" value="2"/>
</dbReference>
<dbReference type="SUPFAM" id="SSF53067">
    <property type="entry name" value="Actin-like ATPase domain"/>
    <property type="match status" value="1"/>
</dbReference>
<dbReference type="InterPro" id="IPR043129">
    <property type="entry name" value="ATPase_NBD"/>
</dbReference>
<evidence type="ECO:0008006" key="5">
    <source>
        <dbReference type="Google" id="ProtNLM"/>
    </source>
</evidence>
<dbReference type="PANTHER" id="PTHR11937">
    <property type="entry name" value="ACTIN"/>
    <property type="match status" value="1"/>
</dbReference>